<dbReference type="AlphaFoldDB" id="A0A286U6A6"/>
<evidence type="ECO:0000256" key="1">
    <source>
        <dbReference type="SAM" id="Phobius"/>
    </source>
</evidence>
<evidence type="ECO:0000313" key="3">
    <source>
        <dbReference type="EMBL" id="PAV15105.1"/>
    </source>
</evidence>
<dbReference type="Pfam" id="PF20152">
    <property type="entry name" value="DUF6534"/>
    <property type="match status" value="1"/>
</dbReference>
<feature type="transmembrane region" description="Helical" evidence="1">
    <location>
        <begin position="201"/>
        <end position="228"/>
    </location>
</feature>
<feature type="transmembrane region" description="Helical" evidence="1">
    <location>
        <begin position="168"/>
        <end position="189"/>
    </location>
</feature>
<dbReference type="PANTHER" id="PTHR40465:SF1">
    <property type="entry name" value="DUF6534 DOMAIN-CONTAINING PROTEIN"/>
    <property type="match status" value="1"/>
</dbReference>
<accession>A0A286U6A6</accession>
<dbReference type="InterPro" id="IPR045339">
    <property type="entry name" value="DUF6534"/>
</dbReference>
<keyword evidence="1" id="KW-0472">Membrane</keyword>
<feature type="transmembrane region" description="Helical" evidence="1">
    <location>
        <begin position="22"/>
        <end position="44"/>
    </location>
</feature>
<dbReference type="Proteomes" id="UP000217199">
    <property type="component" value="Unassembled WGS sequence"/>
</dbReference>
<dbReference type="PANTHER" id="PTHR40465">
    <property type="entry name" value="CHROMOSOME 1, WHOLE GENOME SHOTGUN SEQUENCE"/>
    <property type="match status" value="1"/>
</dbReference>
<reference evidence="3 4" key="1">
    <citation type="journal article" date="2017" name="Mol. Ecol.">
        <title>Comparative and population genomic landscape of Phellinus noxius: A hypervariable fungus causing root rot in trees.</title>
        <authorList>
            <person name="Chung C.L."/>
            <person name="Lee T.J."/>
            <person name="Akiba M."/>
            <person name="Lee H.H."/>
            <person name="Kuo T.H."/>
            <person name="Liu D."/>
            <person name="Ke H.M."/>
            <person name="Yokoi T."/>
            <person name="Roa M.B."/>
            <person name="Lu M.J."/>
            <person name="Chang Y.Y."/>
            <person name="Ann P.J."/>
            <person name="Tsai J.N."/>
            <person name="Chen C.Y."/>
            <person name="Tzean S.S."/>
            <person name="Ota Y."/>
            <person name="Hattori T."/>
            <person name="Sahashi N."/>
            <person name="Liou R.F."/>
            <person name="Kikuchi T."/>
            <person name="Tsai I.J."/>
        </authorList>
    </citation>
    <scope>NUCLEOTIDE SEQUENCE [LARGE SCALE GENOMIC DNA]</scope>
    <source>
        <strain evidence="3 4">FFPRI411160</strain>
    </source>
</reference>
<dbReference type="STRING" id="2282107.A0A286U6A6"/>
<feature type="transmembrane region" description="Helical" evidence="1">
    <location>
        <begin position="126"/>
        <end position="148"/>
    </location>
</feature>
<keyword evidence="1" id="KW-1133">Transmembrane helix</keyword>
<feature type="domain" description="DUF6534" evidence="2">
    <location>
        <begin position="174"/>
        <end position="259"/>
    </location>
</feature>
<keyword evidence="4" id="KW-1185">Reference proteome</keyword>
<sequence length="313" mass="34518">MSADASSDAITGVKIDSTFGCLYIGTTIAMGLWGAGTIQVYYYFDKYKDSTFLRAHVFTVWVLDTLHQAFLLESTYLYLVTNYGSAKNLTALNKPIRDSIILTALICGLVQSMFVVRIYRLSKRNLIVTGVIIILVLAQFISTLIYYIKCYHFTEFSELLTIFTLTRVINSTTALADASIALVLVYLLQSSRSGFKRSDTIINRLIAFAINTGLITGVCAIISLITGLTLPNTLVYIMFYVTLSRLYMNSMLASLNSRKNLHGNVVDSSSQGPVSISMNDMRTGAQSQGKTAPRIVNIKVDTETILDNSGSAY</sequence>
<feature type="transmembrane region" description="Helical" evidence="1">
    <location>
        <begin position="234"/>
        <end position="252"/>
    </location>
</feature>
<dbReference type="OrthoDB" id="3263055at2759"/>
<feature type="transmembrane region" description="Helical" evidence="1">
    <location>
        <begin position="99"/>
        <end position="119"/>
    </location>
</feature>
<evidence type="ECO:0000259" key="2">
    <source>
        <dbReference type="Pfam" id="PF20152"/>
    </source>
</evidence>
<gene>
    <name evidence="3" type="ORF">PNOK_0965800</name>
</gene>
<feature type="transmembrane region" description="Helical" evidence="1">
    <location>
        <begin position="56"/>
        <end position="79"/>
    </location>
</feature>
<evidence type="ECO:0000313" key="4">
    <source>
        <dbReference type="Proteomes" id="UP000217199"/>
    </source>
</evidence>
<name>A0A286U6A6_9AGAM</name>
<proteinExistence type="predicted"/>
<dbReference type="InParanoid" id="A0A286U6A6"/>
<comment type="caution">
    <text evidence="3">The sequence shown here is derived from an EMBL/GenBank/DDBJ whole genome shotgun (WGS) entry which is preliminary data.</text>
</comment>
<protein>
    <recommendedName>
        <fullName evidence="2">DUF6534 domain-containing protein</fullName>
    </recommendedName>
</protein>
<keyword evidence="1" id="KW-0812">Transmembrane</keyword>
<organism evidence="3 4">
    <name type="scientific">Pyrrhoderma noxium</name>
    <dbReference type="NCBI Taxonomy" id="2282107"/>
    <lineage>
        <taxon>Eukaryota</taxon>
        <taxon>Fungi</taxon>
        <taxon>Dikarya</taxon>
        <taxon>Basidiomycota</taxon>
        <taxon>Agaricomycotina</taxon>
        <taxon>Agaricomycetes</taxon>
        <taxon>Hymenochaetales</taxon>
        <taxon>Hymenochaetaceae</taxon>
        <taxon>Pyrrhoderma</taxon>
    </lineage>
</organism>
<dbReference type="EMBL" id="NBII01000011">
    <property type="protein sequence ID" value="PAV15105.1"/>
    <property type="molecule type" value="Genomic_DNA"/>
</dbReference>